<gene>
    <name evidence="3" type="ORF">SAMN05216298_3791</name>
</gene>
<accession>A0A1G9JQS0</accession>
<evidence type="ECO:0000313" key="4">
    <source>
        <dbReference type="Proteomes" id="UP000198662"/>
    </source>
</evidence>
<dbReference type="RefSeq" id="WP_143034850.1">
    <property type="nucleotide sequence ID" value="NZ_FNGF01000005.1"/>
</dbReference>
<dbReference type="EMBL" id="FNGF01000005">
    <property type="protein sequence ID" value="SDL39484.1"/>
    <property type="molecule type" value="Genomic_DNA"/>
</dbReference>
<feature type="transmembrane region" description="Helical" evidence="2">
    <location>
        <begin position="125"/>
        <end position="147"/>
    </location>
</feature>
<keyword evidence="4" id="KW-1185">Reference proteome</keyword>
<dbReference type="STRING" id="380244.SAMN05216298_3791"/>
<name>A0A1G9JQS0_9ACTN</name>
<organism evidence="3 4">
    <name type="scientific">Glycomyces sambucus</name>
    <dbReference type="NCBI Taxonomy" id="380244"/>
    <lineage>
        <taxon>Bacteria</taxon>
        <taxon>Bacillati</taxon>
        <taxon>Actinomycetota</taxon>
        <taxon>Actinomycetes</taxon>
        <taxon>Glycomycetales</taxon>
        <taxon>Glycomycetaceae</taxon>
        <taxon>Glycomyces</taxon>
    </lineage>
</organism>
<dbReference type="AlphaFoldDB" id="A0A1G9JQS0"/>
<feature type="region of interest" description="Disordered" evidence="1">
    <location>
        <begin position="1"/>
        <end position="122"/>
    </location>
</feature>
<evidence type="ECO:0000256" key="2">
    <source>
        <dbReference type="SAM" id="Phobius"/>
    </source>
</evidence>
<feature type="compositionally biased region" description="Basic and acidic residues" evidence="1">
    <location>
        <begin position="98"/>
        <end position="108"/>
    </location>
</feature>
<evidence type="ECO:0000313" key="3">
    <source>
        <dbReference type="EMBL" id="SDL39484.1"/>
    </source>
</evidence>
<protein>
    <submittedName>
        <fullName evidence="3">Uncharacterized protein</fullName>
    </submittedName>
</protein>
<keyword evidence="2" id="KW-0812">Transmembrane</keyword>
<feature type="transmembrane region" description="Helical" evidence="2">
    <location>
        <begin position="257"/>
        <end position="277"/>
    </location>
</feature>
<feature type="compositionally biased region" description="Basic residues" evidence="1">
    <location>
        <begin position="109"/>
        <end position="122"/>
    </location>
</feature>
<keyword evidence="2" id="KW-1133">Transmembrane helix</keyword>
<proteinExistence type="predicted"/>
<dbReference type="OrthoDB" id="3386494at2"/>
<feature type="transmembrane region" description="Helical" evidence="2">
    <location>
        <begin position="225"/>
        <end position="245"/>
    </location>
</feature>
<evidence type="ECO:0000256" key="1">
    <source>
        <dbReference type="SAM" id="MobiDB-lite"/>
    </source>
</evidence>
<sequence length="278" mass="28567">MSGTHRAADPQPQPAGYDDGRGTPVPEVPAAYGADGRSAGLEHIGPDHNGPDPVGLDPIGPEPIGPVDWDPAAEQPRPVSQRSPLGSQAEGMAAIRAVWERAAESERRRPARPGRPQRRREPKRLGPALLGVLVCACLLMFFAWAAAPALWISIGHADRGTVAVTSCQEGFAPACTGVFTADSGWSKPLSITGEAAAADVGTELAARATGPGAHSAYVGGTAGLLLRWAPALVLFMVAAFALVAVSGATRLYDGRSAAVGLCWAFAGAVLAAALAFAW</sequence>
<reference evidence="4" key="1">
    <citation type="submission" date="2016-10" db="EMBL/GenBank/DDBJ databases">
        <authorList>
            <person name="Varghese N."/>
            <person name="Submissions S."/>
        </authorList>
    </citation>
    <scope>NUCLEOTIDE SEQUENCE [LARGE SCALE GENOMIC DNA]</scope>
    <source>
        <strain evidence="4">CGMCC 4.3147</strain>
    </source>
</reference>
<dbReference type="Proteomes" id="UP000198662">
    <property type="component" value="Unassembled WGS sequence"/>
</dbReference>
<keyword evidence="2" id="KW-0472">Membrane</keyword>